<proteinExistence type="predicted"/>
<dbReference type="AlphaFoldDB" id="A0A183JN34"/>
<dbReference type="EMBL" id="UZAK01005146">
    <property type="protein sequence ID" value="VDO86700.1"/>
    <property type="molecule type" value="Genomic_DNA"/>
</dbReference>
<sequence length="100" mass="11604">MSYLNDLHTFDQISYRNEKNLLDVSNDDREPNEILIDADYSRDRLSTNEIFERFDENVPQESNVNDLTSSVADPYYQVSSSRLSIQCGNYVLNMVKLTVT</sequence>
<dbReference type="WBParaSite" id="SCUD_0000411901-mRNA-1">
    <property type="protein sequence ID" value="SCUD_0000411901-mRNA-1"/>
    <property type="gene ID" value="SCUD_0000411901"/>
</dbReference>
<keyword evidence="2" id="KW-1185">Reference proteome</keyword>
<reference evidence="3" key="1">
    <citation type="submission" date="2016-06" db="UniProtKB">
        <authorList>
            <consortium name="WormBaseParasite"/>
        </authorList>
    </citation>
    <scope>IDENTIFICATION</scope>
</reference>
<gene>
    <name evidence="1" type="ORF">SCUD_LOCUS4119</name>
</gene>
<accession>A0A183JN34</accession>
<evidence type="ECO:0000313" key="3">
    <source>
        <dbReference type="WBParaSite" id="SCUD_0000411901-mRNA-1"/>
    </source>
</evidence>
<reference evidence="1 2" key="2">
    <citation type="submission" date="2018-11" db="EMBL/GenBank/DDBJ databases">
        <authorList>
            <consortium name="Pathogen Informatics"/>
        </authorList>
    </citation>
    <scope>NUCLEOTIDE SEQUENCE [LARGE SCALE GENOMIC DNA]</scope>
    <source>
        <strain evidence="1">Dakar</strain>
        <strain evidence="2">Dakar, Senegal</strain>
    </source>
</reference>
<name>A0A183JN34_9TREM</name>
<evidence type="ECO:0000313" key="1">
    <source>
        <dbReference type="EMBL" id="VDO86700.1"/>
    </source>
</evidence>
<dbReference type="Proteomes" id="UP000279833">
    <property type="component" value="Unassembled WGS sequence"/>
</dbReference>
<evidence type="ECO:0000313" key="2">
    <source>
        <dbReference type="Proteomes" id="UP000279833"/>
    </source>
</evidence>
<organism evidence="3">
    <name type="scientific">Schistosoma curassoni</name>
    <dbReference type="NCBI Taxonomy" id="6186"/>
    <lineage>
        <taxon>Eukaryota</taxon>
        <taxon>Metazoa</taxon>
        <taxon>Spiralia</taxon>
        <taxon>Lophotrochozoa</taxon>
        <taxon>Platyhelminthes</taxon>
        <taxon>Trematoda</taxon>
        <taxon>Digenea</taxon>
        <taxon>Strigeidida</taxon>
        <taxon>Schistosomatoidea</taxon>
        <taxon>Schistosomatidae</taxon>
        <taxon>Schistosoma</taxon>
    </lineage>
</organism>
<protein>
    <submittedName>
        <fullName evidence="1 3">Uncharacterized protein</fullName>
    </submittedName>
</protein>